<comment type="caution">
    <text evidence="5">The sequence shown here is derived from an EMBL/GenBank/DDBJ whole genome shotgun (WGS) entry which is preliminary data.</text>
</comment>
<feature type="domain" description="PAS" evidence="3">
    <location>
        <begin position="435"/>
        <end position="480"/>
    </location>
</feature>
<evidence type="ECO:0000313" key="5">
    <source>
        <dbReference type="EMBL" id="KUG19673.1"/>
    </source>
</evidence>
<dbReference type="SMART" id="SM00091">
    <property type="entry name" value="PAS"/>
    <property type="match status" value="4"/>
</dbReference>
<dbReference type="PANTHER" id="PTHR44757:SF2">
    <property type="entry name" value="BIOFILM ARCHITECTURE MAINTENANCE PROTEIN MBAA"/>
    <property type="match status" value="1"/>
</dbReference>
<evidence type="ECO:0000256" key="1">
    <source>
        <dbReference type="SAM" id="Coils"/>
    </source>
</evidence>
<dbReference type="InterPro" id="IPR000700">
    <property type="entry name" value="PAS-assoc_C"/>
</dbReference>
<dbReference type="InterPro" id="IPR001610">
    <property type="entry name" value="PAC"/>
</dbReference>
<dbReference type="PANTHER" id="PTHR44757">
    <property type="entry name" value="DIGUANYLATE CYCLASE DGCP"/>
    <property type="match status" value="1"/>
</dbReference>
<feature type="domain" description="PAS" evidence="3">
    <location>
        <begin position="188"/>
        <end position="258"/>
    </location>
</feature>
<protein>
    <submittedName>
        <fullName evidence="5">Sensory box histidine kinase</fullName>
    </submittedName>
</protein>
<accession>A0A0W8FFH8</accession>
<gene>
    <name evidence="5" type="ORF">ASZ90_010613</name>
</gene>
<dbReference type="GO" id="GO:0016301">
    <property type="term" value="F:kinase activity"/>
    <property type="evidence" value="ECO:0007669"/>
    <property type="project" value="UniProtKB-KW"/>
</dbReference>
<dbReference type="CDD" id="cd00130">
    <property type="entry name" value="PAS"/>
    <property type="match status" value="4"/>
</dbReference>
<feature type="compositionally biased region" description="Low complexity" evidence="2">
    <location>
        <begin position="594"/>
        <end position="607"/>
    </location>
</feature>
<feature type="domain" description="PAS" evidence="3">
    <location>
        <begin position="309"/>
        <end position="363"/>
    </location>
</feature>
<dbReference type="Gene3D" id="3.30.450.20">
    <property type="entry name" value="PAS domain"/>
    <property type="match status" value="4"/>
</dbReference>
<dbReference type="EMBL" id="LNQE01001266">
    <property type="protein sequence ID" value="KUG19673.1"/>
    <property type="molecule type" value="Genomic_DNA"/>
</dbReference>
<dbReference type="InterPro" id="IPR052155">
    <property type="entry name" value="Biofilm_reg_signaling"/>
</dbReference>
<proteinExistence type="predicted"/>
<evidence type="ECO:0000259" key="3">
    <source>
        <dbReference type="PROSITE" id="PS50112"/>
    </source>
</evidence>
<dbReference type="InterPro" id="IPR013656">
    <property type="entry name" value="PAS_4"/>
</dbReference>
<dbReference type="SUPFAM" id="SSF55785">
    <property type="entry name" value="PYP-like sensor domain (PAS domain)"/>
    <property type="match status" value="4"/>
</dbReference>
<feature type="domain" description="PAS" evidence="3">
    <location>
        <begin position="63"/>
        <end position="134"/>
    </location>
</feature>
<keyword evidence="5" id="KW-0418">Kinase</keyword>
<sequence>MSTPPGTTQKKSDPVSKNEGSQDISEEVERLVLERTRELQKENDAFRDRNLGLQSAVAALRESEERYRAMVERSPDAIVVHDLEGRLLYANPAALRLTGVQSIHDLGGRSVFSTLPAEMLDTVSEGMSKLVQGESLPPISMPMQLPDGRRIHVDVTAALTAYEGNPAIQAVLKDITARRQAEETLRESEERFTAFMDNSPAMAWMKDEEGRYVYMNRSFGDRLNVRLADWQGKTDFELWPPHVAGQFRENDRAVLERDRAIEFVEETPNPEGGATYWLNCKFPFKDASGRKYVGGIGIDITARRQAEEQLAYQARLLSHIHDVIIGTDASFRITMWNPAAERLYGWTADEAMGKPVYEVIRSDFSSEQLAESLHMLHETGEYRVEIRQYQRDGTPIEVEGVTIPLFGENGRVTGYLALNRDITERKRAEETLKEREEQLRNLIECSGDGIVLTDETGRIITWNQGMETITGLAAKDVLGKPGCEIQLRVVNTEWADPDHQTRYRAVWDRICGTASIRTTIVSRKCRPAPSRERPGTSSREYSPSPPPGDTAQGVLCGMSPSGGVRSSRSLRAKRIIAGCTCNWRPRIWRRTSISISSPTTSATPRTSQASMPNCSPTCLTERRPDT</sequence>
<organism evidence="5">
    <name type="scientific">hydrocarbon metagenome</name>
    <dbReference type="NCBI Taxonomy" id="938273"/>
    <lineage>
        <taxon>unclassified sequences</taxon>
        <taxon>metagenomes</taxon>
        <taxon>ecological metagenomes</taxon>
    </lineage>
</organism>
<dbReference type="NCBIfam" id="TIGR00229">
    <property type="entry name" value="sensory_box"/>
    <property type="match status" value="4"/>
</dbReference>
<dbReference type="Pfam" id="PF08448">
    <property type="entry name" value="PAS_4"/>
    <property type="match status" value="1"/>
</dbReference>
<feature type="region of interest" description="Disordered" evidence="2">
    <location>
        <begin position="594"/>
        <end position="626"/>
    </location>
</feature>
<dbReference type="PROSITE" id="PS50112">
    <property type="entry name" value="PAS"/>
    <property type="match status" value="4"/>
</dbReference>
<keyword evidence="5" id="KW-0808">Transferase</keyword>
<feature type="region of interest" description="Disordered" evidence="2">
    <location>
        <begin position="1"/>
        <end position="26"/>
    </location>
</feature>
<dbReference type="SMART" id="SM00086">
    <property type="entry name" value="PAC"/>
    <property type="match status" value="2"/>
</dbReference>
<name>A0A0W8FFH8_9ZZZZ</name>
<dbReference type="Pfam" id="PF00989">
    <property type="entry name" value="PAS"/>
    <property type="match status" value="3"/>
</dbReference>
<dbReference type="PROSITE" id="PS50113">
    <property type="entry name" value="PAC"/>
    <property type="match status" value="2"/>
</dbReference>
<feature type="compositionally biased region" description="Polar residues" evidence="2">
    <location>
        <begin position="608"/>
        <end position="618"/>
    </location>
</feature>
<feature type="domain" description="PAC" evidence="4">
    <location>
        <begin position="382"/>
        <end position="434"/>
    </location>
</feature>
<feature type="region of interest" description="Disordered" evidence="2">
    <location>
        <begin position="522"/>
        <end position="567"/>
    </location>
</feature>
<keyword evidence="1" id="KW-0175">Coiled coil</keyword>
<evidence type="ECO:0000259" key="4">
    <source>
        <dbReference type="PROSITE" id="PS50113"/>
    </source>
</evidence>
<feature type="coiled-coil region" evidence="1">
    <location>
        <begin position="418"/>
        <end position="445"/>
    </location>
</feature>
<dbReference type="GO" id="GO:0006355">
    <property type="term" value="P:regulation of DNA-templated transcription"/>
    <property type="evidence" value="ECO:0007669"/>
    <property type="project" value="InterPro"/>
</dbReference>
<reference evidence="5" key="1">
    <citation type="journal article" date="2015" name="Proc. Natl. Acad. Sci. U.S.A.">
        <title>Networks of energetic and metabolic interactions define dynamics in microbial communities.</title>
        <authorList>
            <person name="Embree M."/>
            <person name="Liu J.K."/>
            <person name="Al-Bassam M.M."/>
            <person name="Zengler K."/>
        </authorList>
    </citation>
    <scope>NUCLEOTIDE SEQUENCE</scope>
</reference>
<dbReference type="InterPro" id="IPR000014">
    <property type="entry name" value="PAS"/>
</dbReference>
<dbReference type="AlphaFoldDB" id="A0A0W8FFH8"/>
<feature type="domain" description="PAC" evidence="4">
    <location>
        <begin position="257"/>
        <end position="312"/>
    </location>
</feature>
<dbReference type="InterPro" id="IPR013767">
    <property type="entry name" value="PAS_fold"/>
</dbReference>
<dbReference type="InterPro" id="IPR035965">
    <property type="entry name" value="PAS-like_dom_sf"/>
</dbReference>
<evidence type="ECO:0000256" key="2">
    <source>
        <dbReference type="SAM" id="MobiDB-lite"/>
    </source>
</evidence>